<dbReference type="GO" id="GO:0008360">
    <property type="term" value="P:regulation of cell shape"/>
    <property type="evidence" value="ECO:0007669"/>
    <property type="project" value="UniProtKB-KW"/>
</dbReference>
<feature type="transmembrane region" description="Helical" evidence="16">
    <location>
        <begin position="70"/>
        <end position="91"/>
    </location>
</feature>
<evidence type="ECO:0000313" key="18">
    <source>
        <dbReference type="Proteomes" id="UP000094828"/>
    </source>
</evidence>
<comment type="caution">
    <text evidence="17">The sequence shown here is derived from an EMBL/GenBank/DDBJ whole genome shotgun (WGS) entry which is preliminary data.</text>
</comment>
<keyword evidence="17" id="KW-0131">Cell cycle</keyword>
<feature type="transmembrane region" description="Helical" evidence="16">
    <location>
        <begin position="338"/>
        <end position="361"/>
    </location>
</feature>
<feature type="transmembrane region" description="Helical" evidence="16">
    <location>
        <begin position="290"/>
        <end position="317"/>
    </location>
</feature>
<protein>
    <recommendedName>
        <fullName evidence="12">Probable peptidoglycan glycosyltransferase FtsW</fullName>
        <ecNumber evidence="14">2.4.99.28</ecNumber>
    </recommendedName>
    <alternativeName>
        <fullName evidence="13">Cell division protein FtsW</fullName>
    </alternativeName>
    <alternativeName>
        <fullName evidence="10">Cell wall polymerase</fullName>
    </alternativeName>
    <alternativeName>
        <fullName evidence="9">Peptidoglycan polymerase</fullName>
    </alternativeName>
</protein>
<dbReference type="GO" id="GO:0032153">
    <property type="term" value="C:cell division site"/>
    <property type="evidence" value="ECO:0007669"/>
    <property type="project" value="TreeGrafter"/>
</dbReference>
<organism evidence="17 18">
    <name type="scientific">Planctopirus hydrillae</name>
    <dbReference type="NCBI Taxonomy" id="1841610"/>
    <lineage>
        <taxon>Bacteria</taxon>
        <taxon>Pseudomonadati</taxon>
        <taxon>Planctomycetota</taxon>
        <taxon>Planctomycetia</taxon>
        <taxon>Planctomycetales</taxon>
        <taxon>Planctomycetaceae</taxon>
        <taxon>Planctopirus</taxon>
    </lineage>
</organism>
<evidence type="ECO:0000256" key="10">
    <source>
        <dbReference type="ARBA" id="ARBA00033270"/>
    </source>
</evidence>
<evidence type="ECO:0000256" key="15">
    <source>
        <dbReference type="ARBA" id="ARBA00049902"/>
    </source>
</evidence>
<comment type="similarity">
    <text evidence="11">Belongs to the SEDS family. FtsW subfamily.</text>
</comment>
<dbReference type="Proteomes" id="UP000094828">
    <property type="component" value="Unassembled WGS sequence"/>
</dbReference>
<evidence type="ECO:0000256" key="3">
    <source>
        <dbReference type="ARBA" id="ARBA00022679"/>
    </source>
</evidence>
<name>A0A1C3E8W0_9PLAN</name>
<comment type="catalytic activity">
    <reaction evidence="15">
        <text>[GlcNAc-(1-&gt;4)-Mur2Ac(oyl-L-Ala-gamma-D-Glu-L-Lys-D-Ala-D-Ala)](n)-di-trans,octa-cis-undecaprenyl diphosphate + beta-D-GlcNAc-(1-&gt;4)-Mur2Ac(oyl-L-Ala-gamma-D-Glu-L-Lys-D-Ala-D-Ala)-di-trans,octa-cis-undecaprenyl diphosphate = [GlcNAc-(1-&gt;4)-Mur2Ac(oyl-L-Ala-gamma-D-Glu-L-Lys-D-Ala-D-Ala)](n+1)-di-trans,octa-cis-undecaprenyl diphosphate + di-trans,octa-cis-undecaprenyl diphosphate + H(+)</text>
        <dbReference type="Rhea" id="RHEA:23708"/>
        <dbReference type="Rhea" id="RHEA-COMP:9602"/>
        <dbReference type="Rhea" id="RHEA-COMP:9603"/>
        <dbReference type="ChEBI" id="CHEBI:15378"/>
        <dbReference type="ChEBI" id="CHEBI:58405"/>
        <dbReference type="ChEBI" id="CHEBI:60033"/>
        <dbReference type="ChEBI" id="CHEBI:78435"/>
        <dbReference type="EC" id="2.4.99.28"/>
    </reaction>
</comment>
<evidence type="ECO:0000256" key="14">
    <source>
        <dbReference type="ARBA" id="ARBA00044770"/>
    </source>
</evidence>
<dbReference type="STRING" id="1841610.A6X21_08330"/>
<evidence type="ECO:0000256" key="5">
    <source>
        <dbReference type="ARBA" id="ARBA00022960"/>
    </source>
</evidence>
<feature type="transmembrane region" description="Helical" evidence="16">
    <location>
        <begin position="213"/>
        <end position="231"/>
    </location>
</feature>
<gene>
    <name evidence="17" type="ORF">A6X21_08330</name>
</gene>
<accession>A0A1C3E8W0</accession>
<keyword evidence="8 16" id="KW-0472">Membrane</keyword>
<evidence type="ECO:0000256" key="1">
    <source>
        <dbReference type="ARBA" id="ARBA00004141"/>
    </source>
</evidence>
<feature type="transmembrane region" description="Helical" evidence="16">
    <location>
        <begin position="32"/>
        <end position="49"/>
    </location>
</feature>
<dbReference type="PANTHER" id="PTHR30474:SF2">
    <property type="entry name" value="PEPTIDOGLYCAN GLYCOSYLTRANSFERASE FTSW-RELATED"/>
    <property type="match status" value="1"/>
</dbReference>
<evidence type="ECO:0000256" key="6">
    <source>
        <dbReference type="ARBA" id="ARBA00022984"/>
    </source>
</evidence>
<dbReference type="GO" id="GO:0005886">
    <property type="term" value="C:plasma membrane"/>
    <property type="evidence" value="ECO:0007669"/>
    <property type="project" value="TreeGrafter"/>
</dbReference>
<evidence type="ECO:0000313" key="17">
    <source>
        <dbReference type="EMBL" id="ODA29664.1"/>
    </source>
</evidence>
<keyword evidence="18" id="KW-1185">Reference proteome</keyword>
<dbReference type="GO" id="GO:0009252">
    <property type="term" value="P:peptidoglycan biosynthetic process"/>
    <property type="evidence" value="ECO:0007669"/>
    <property type="project" value="UniProtKB-KW"/>
</dbReference>
<evidence type="ECO:0000256" key="2">
    <source>
        <dbReference type="ARBA" id="ARBA00022676"/>
    </source>
</evidence>
<keyword evidence="7 16" id="KW-1133">Transmembrane helix</keyword>
<evidence type="ECO:0000256" key="9">
    <source>
        <dbReference type="ARBA" id="ARBA00032370"/>
    </source>
</evidence>
<keyword evidence="5" id="KW-0133">Cell shape</keyword>
<keyword evidence="6" id="KW-0573">Peptidoglycan synthesis</keyword>
<evidence type="ECO:0000256" key="12">
    <source>
        <dbReference type="ARBA" id="ARBA00041185"/>
    </source>
</evidence>
<dbReference type="InterPro" id="IPR001182">
    <property type="entry name" value="FtsW/RodA"/>
</dbReference>
<dbReference type="EC" id="2.4.99.28" evidence="14"/>
<dbReference type="EMBL" id="LYDR01000127">
    <property type="protein sequence ID" value="ODA29664.1"/>
    <property type="molecule type" value="Genomic_DNA"/>
</dbReference>
<proteinExistence type="inferred from homology"/>
<dbReference type="GO" id="GO:0008955">
    <property type="term" value="F:peptidoglycan glycosyltransferase activity"/>
    <property type="evidence" value="ECO:0007669"/>
    <property type="project" value="UniProtKB-EC"/>
</dbReference>
<evidence type="ECO:0000256" key="11">
    <source>
        <dbReference type="ARBA" id="ARBA00038053"/>
    </source>
</evidence>
<feature type="transmembrane region" description="Helical" evidence="16">
    <location>
        <begin position="367"/>
        <end position="390"/>
    </location>
</feature>
<keyword evidence="3" id="KW-0808">Transferase</keyword>
<keyword evidence="2" id="KW-0328">Glycosyltransferase</keyword>
<sequence>MSTAISPEIPELKPSVPTCDEKLASQIEFTRTVFVALAGLLLGFGLFVVHSASVTSRPTEIDQVYLSKHLTFIALGLVAAGIAAAIPAKIWVRAAPWLLLGVMILLVLVLIPGIGVRVKGARRWLRLAGMTLQPSELAKIALPLWVAARISLQNPALSRWSLSETLTGFRVPLLLPPFIVMGLVALQPDLGTTLFLFGGVLLTLFTAGLPLRYFGWGLVSLIPASLGVFLLKDYQLRRITGFLETWSDWREAPYQLKQSLVTLGSGGWTGVGLGMGYQKLSFLPEANTDFVFAVIGEELGLVGTLSLLILWGSLFYFGLQLIRQAGGVERPELNVGRLASFVLLTQLVGQALLNIAVVTAMVPPKGISHPLISAGGSNLIVSLVSMGMILSLTRQSKSPETPVLPA</sequence>
<dbReference type="AlphaFoldDB" id="A0A1C3E8W0"/>
<feature type="transmembrane region" description="Helical" evidence="16">
    <location>
        <begin position="97"/>
        <end position="116"/>
    </location>
</feature>
<evidence type="ECO:0000256" key="16">
    <source>
        <dbReference type="SAM" id="Phobius"/>
    </source>
</evidence>
<dbReference type="PANTHER" id="PTHR30474">
    <property type="entry name" value="CELL CYCLE PROTEIN"/>
    <property type="match status" value="1"/>
</dbReference>
<dbReference type="GO" id="GO:0051301">
    <property type="term" value="P:cell division"/>
    <property type="evidence" value="ECO:0007669"/>
    <property type="project" value="UniProtKB-KW"/>
</dbReference>
<evidence type="ECO:0000256" key="4">
    <source>
        <dbReference type="ARBA" id="ARBA00022692"/>
    </source>
</evidence>
<comment type="subcellular location">
    <subcellularLocation>
        <location evidence="1">Membrane</location>
        <topology evidence="1">Multi-pass membrane protein</topology>
    </subcellularLocation>
</comment>
<dbReference type="RefSeq" id="WP_068849565.1">
    <property type="nucleotide sequence ID" value="NZ_LYDR01000127.1"/>
</dbReference>
<dbReference type="OrthoDB" id="9768187at2"/>
<reference evidence="17 18" key="1">
    <citation type="submission" date="2016-05" db="EMBL/GenBank/DDBJ databases">
        <title>Genomic and physiological characterization of Planctopirus sp. isolated from fresh water lake.</title>
        <authorList>
            <person name="Subhash Y."/>
            <person name="Ramana C."/>
        </authorList>
    </citation>
    <scope>NUCLEOTIDE SEQUENCE [LARGE SCALE GENOMIC DNA]</scope>
    <source>
        <strain evidence="17 18">JC280</strain>
    </source>
</reference>
<evidence type="ECO:0000256" key="7">
    <source>
        <dbReference type="ARBA" id="ARBA00022989"/>
    </source>
</evidence>
<keyword evidence="4 16" id="KW-0812">Transmembrane</keyword>
<dbReference type="GO" id="GO:0015648">
    <property type="term" value="F:lipid-linked peptidoglycan transporter activity"/>
    <property type="evidence" value="ECO:0007669"/>
    <property type="project" value="TreeGrafter"/>
</dbReference>
<evidence type="ECO:0000256" key="13">
    <source>
        <dbReference type="ARBA" id="ARBA00041418"/>
    </source>
</evidence>
<keyword evidence="17" id="KW-0132">Cell division</keyword>
<evidence type="ECO:0000256" key="8">
    <source>
        <dbReference type="ARBA" id="ARBA00023136"/>
    </source>
</evidence>
<dbReference type="Pfam" id="PF01098">
    <property type="entry name" value="FTSW_RODA_SPOVE"/>
    <property type="match status" value="1"/>
</dbReference>